<reference evidence="16" key="1">
    <citation type="journal article" date="2019" name="Int. J. Syst. Evol. Microbiol.">
        <title>The Global Catalogue of Microorganisms (GCM) 10K type strain sequencing project: providing services to taxonomists for standard genome sequencing and annotation.</title>
        <authorList>
            <consortium name="The Broad Institute Genomics Platform"/>
            <consortium name="The Broad Institute Genome Sequencing Center for Infectious Disease"/>
            <person name="Wu L."/>
            <person name="Ma J."/>
        </authorList>
    </citation>
    <scope>NUCLEOTIDE SEQUENCE [LARGE SCALE GENOMIC DNA]</scope>
    <source>
        <strain evidence="16">JCM 16545</strain>
    </source>
</reference>
<dbReference type="GO" id="GO:0004400">
    <property type="term" value="F:histidinol-phosphate transaminase activity"/>
    <property type="evidence" value="ECO:0007669"/>
    <property type="project" value="UniProtKB-EC"/>
</dbReference>
<evidence type="ECO:0000256" key="6">
    <source>
        <dbReference type="ARBA" id="ARBA00022605"/>
    </source>
</evidence>
<dbReference type="CDD" id="cd00609">
    <property type="entry name" value="AAT_like"/>
    <property type="match status" value="1"/>
</dbReference>
<keyword evidence="8 13" id="KW-0663">Pyridoxal phosphate</keyword>
<evidence type="ECO:0000256" key="12">
    <source>
        <dbReference type="ARBA" id="ARBA00047481"/>
    </source>
</evidence>
<comment type="subunit">
    <text evidence="4 13">Homodimer.</text>
</comment>
<accession>A0ABW4X0A2</accession>
<evidence type="ECO:0000256" key="4">
    <source>
        <dbReference type="ARBA" id="ARBA00011738"/>
    </source>
</evidence>
<keyword evidence="10 13" id="KW-0368">Histidine biosynthesis</keyword>
<evidence type="ECO:0000256" key="3">
    <source>
        <dbReference type="ARBA" id="ARBA00007970"/>
    </source>
</evidence>
<evidence type="ECO:0000256" key="9">
    <source>
        <dbReference type="ARBA" id="ARBA00023015"/>
    </source>
</evidence>
<dbReference type="PANTHER" id="PTHR43643:SF6">
    <property type="entry name" value="HISTIDINOL-PHOSPHATE AMINOTRANSFERASE"/>
    <property type="match status" value="1"/>
</dbReference>
<dbReference type="InterPro" id="IPR005202">
    <property type="entry name" value="TF_GRAS"/>
</dbReference>
<keyword evidence="6 13" id="KW-0028">Amino-acid biosynthesis</keyword>
<dbReference type="EC" id="2.6.1.9" evidence="13"/>
<keyword evidence="5 13" id="KW-0032">Aminotransferase</keyword>
<protein>
    <recommendedName>
        <fullName evidence="13">Histidinol-phosphate aminotransferase</fullName>
        <ecNumber evidence="13">2.6.1.9</ecNumber>
    </recommendedName>
    <alternativeName>
        <fullName evidence="13">Imidazole acetol-phosphate transaminase</fullName>
    </alternativeName>
</protein>
<dbReference type="InterPro" id="IPR004839">
    <property type="entry name" value="Aminotransferase_I/II_large"/>
</dbReference>
<dbReference type="EMBL" id="JBHUHV010000039">
    <property type="protein sequence ID" value="MFD2067933.1"/>
    <property type="molecule type" value="Genomic_DNA"/>
</dbReference>
<dbReference type="InterPro" id="IPR015422">
    <property type="entry name" value="PyrdxlP-dep_Trfase_small"/>
</dbReference>
<dbReference type="Proteomes" id="UP001597369">
    <property type="component" value="Unassembled WGS sequence"/>
</dbReference>
<feature type="modified residue" description="N6-(pyridoxal phosphate)lysine" evidence="13">
    <location>
        <position position="202"/>
    </location>
</feature>
<evidence type="ECO:0000256" key="8">
    <source>
        <dbReference type="ARBA" id="ARBA00022898"/>
    </source>
</evidence>
<evidence type="ECO:0000259" key="14">
    <source>
        <dbReference type="Pfam" id="PF00155"/>
    </source>
</evidence>
<keyword evidence="9" id="KW-0805">Transcription regulation</keyword>
<dbReference type="SUPFAM" id="SSF53383">
    <property type="entry name" value="PLP-dependent transferases"/>
    <property type="match status" value="1"/>
</dbReference>
<evidence type="ECO:0000256" key="11">
    <source>
        <dbReference type="ARBA" id="ARBA00023163"/>
    </source>
</evidence>
<evidence type="ECO:0000256" key="5">
    <source>
        <dbReference type="ARBA" id="ARBA00022576"/>
    </source>
</evidence>
<comment type="cofactor">
    <cofactor evidence="1 13">
        <name>pyridoxal 5'-phosphate</name>
        <dbReference type="ChEBI" id="CHEBI:597326"/>
    </cofactor>
</comment>
<proteinExistence type="inferred from homology"/>
<dbReference type="Gene3D" id="3.40.640.10">
    <property type="entry name" value="Type I PLP-dependent aspartate aminotransferase-like (Major domain)"/>
    <property type="match status" value="1"/>
</dbReference>
<gene>
    <name evidence="13 15" type="primary">hisC</name>
    <name evidence="15" type="ORF">ACFSKU_13645</name>
</gene>
<dbReference type="InterPro" id="IPR050106">
    <property type="entry name" value="HistidinolP_aminotransfase"/>
</dbReference>
<dbReference type="InterPro" id="IPR015421">
    <property type="entry name" value="PyrdxlP-dep_Trfase_major"/>
</dbReference>
<dbReference type="Pfam" id="PF03514">
    <property type="entry name" value="GRAS"/>
    <property type="match status" value="1"/>
</dbReference>
<feature type="domain" description="Aminotransferase class I/classII large" evidence="14">
    <location>
        <begin position="10"/>
        <end position="328"/>
    </location>
</feature>
<comment type="catalytic activity">
    <reaction evidence="12 13">
        <text>L-histidinol phosphate + 2-oxoglutarate = 3-(imidazol-4-yl)-2-oxopropyl phosphate + L-glutamate</text>
        <dbReference type="Rhea" id="RHEA:23744"/>
        <dbReference type="ChEBI" id="CHEBI:16810"/>
        <dbReference type="ChEBI" id="CHEBI:29985"/>
        <dbReference type="ChEBI" id="CHEBI:57766"/>
        <dbReference type="ChEBI" id="CHEBI:57980"/>
        <dbReference type="EC" id="2.6.1.9"/>
    </reaction>
</comment>
<comment type="pathway">
    <text evidence="2 13">Amino-acid biosynthesis; L-histidine biosynthesis; L-histidine from 5-phospho-alpha-D-ribose 1-diphosphate: step 7/9.</text>
</comment>
<dbReference type="HAMAP" id="MF_01023">
    <property type="entry name" value="HisC_aminotrans_2"/>
    <property type="match status" value="1"/>
</dbReference>
<evidence type="ECO:0000256" key="1">
    <source>
        <dbReference type="ARBA" id="ARBA00001933"/>
    </source>
</evidence>
<dbReference type="InterPro" id="IPR015424">
    <property type="entry name" value="PyrdxlP-dep_Trfase"/>
</dbReference>
<dbReference type="InterPro" id="IPR005861">
    <property type="entry name" value="HisP_aminotrans"/>
</dbReference>
<evidence type="ECO:0000256" key="7">
    <source>
        <dbReference type="ARBA" id="ARBA00022679"/>
    </source>
</evidence>
<keyword evidence="16" id="KW-1185">Reference proteome</keyword>
<keyword evidence="7 13" id="KW-0808">Transferase</keyword>
<comment type="similarity">
    <text evidence="3 13">Belongs to the class-II pyridoxal-phosphate-dependent aminotransferase family. Histidinol-phosphate aminotransferase subfamily.</text>
</comment>
<keyword evidence="11" id="KW-0804">Transcription</keyword>
<dbReference type="PANTHER" id="PTHR43643">
    <property type="entry name" value="HISTIDINOL-PHOSPHATE AMINOTRANSFERASE 2"/>
    <property type="match status" value="1"/>
</dbReference>
<dbReference type="Pfam" id="PF00155">
    <property type="entry name" value="Aminotran_1_2"/>
    <property type="match status" value="1"/>
</dbReference>
<dbReference type="NCBIfam" id="TIGR01141">
    <property type="entry name" value="hisC"/>
    <property type="match status" value="1"/>
</dbReference>
<dbReference type="PROSITE" id="PS50985">
    <property type="entry name" value="GRAS"/>
    <property type="match status" value="1"/>
</dbReference>
<comment type="caution">
    <text evidence="15">The sequence shown here is derived from an EMBL/GenBank/DDBJ whole genome shotgun (WGS) entry which is preliminary data.</text>
</comment>
<evidence type="ECO:0000313" key="15">
    <source>
        <dbReference type="EMBL" id="MFD2067933.1"/>
    </source>
</evidence>
<dbReference type="RefSeq" id="WP_229958475.1">
    <property type="nucleotide sequence ID" value="NZ_JAJJWI010000003.1"/>
</dbReference>
<sequence>MIYKNTAVYNAGTNENLFGASAKVTAAVTEALVTLNSYPEPDATPLREALAQKLSVRSTQIIVGSGSGELISLLVQAYCYPFHESAILSVRPTFPLYQMEARDFGVRYEAISLDSSYNIQVDDLLYAVNDSTRLCFISNPNNPTGSCLSVADLKRLIQELPAHVTLVLDEAYIEYASSPDFGSALPFLQERDNLVVLRTFSKVYGLASLRVGYMVAQEATIDKVKQLKQPFNVNHLAQIAAATALQDEDFLQYTLQETATGKAHLQSVLDKLGIQYWPSEGNFLYVDAGLPARPLCQQLQQQGVLVRLGEDSFSLRITIGTKKHQDYLHHILKTMLTPSHLLEEQPLAQILETGQALADSQKADFRSATETLASFANKAGTPAERIALAYTRAFQACQQDGSLYSGNLYSSDFGELDMISAFGVLVKSTPLVTFGHMFANLTIVNAVANAQEVHILDLGIGSGVQWFHLLDQLAARPGGAPKIRFTGIDIAAATGAPEHRLQETGNRLMQHAASLNINATYSCIATKLEEFDLRTLTFTPSETLVINSALTLHHIFDQLVKSPDQRDGVLKQIKALSPTVFTLTEPDSEHNKLEFMPRLRESLRHYYTVFDVLGTLLPADMPERQVIEQEFFGREIINVTSCEGAARVERHERNEAWQRRLTRLGFIPYEEQDMAEDLIYALRLHENFTLVPNGAGYTLHWKGTPVISSTAWV</sequence>
<evidence type="ECO:0000313" key="16">
    <source>
        <dbReference type="Proteomes" id="UP001597369"/>
    </source>
</evidence>
<evidence type="ECO:0000256" key="10">
    <source>
        <dbReference type="ARBA" id="ARBA00023102"/>
    </source>
</evidence>
<evidence type="ECO:0000256" key="2">
    <source>
        <dbReference type="ARBA" id="ARBA00005011"/>
    </source>
</evidence>
<name>A0ABW4X0A2_9BACT</name>
<evidence type="ECO:0000256" key="13">
    <source>
        <dbReference type="HAMAP-Rule" id="MF_01023"/>
    </source>
</evidence>
<dbReference type="Gene3D" id="3.90.1150.10">
    <property type="entry name" value="Aspartate Aminotransferase, domain 1"/>
    <property type="match status" value="1"/>
</dbReference>
<organism evidence="15 16">
    <name type="scientific">Pontibacter silvestris</name>
    <dbReference type="NCBI Taxonomy" id="2305183"/>
    <lineage>
        <taxon>Bacteria</taxon>
        <taxon>Pseudomonadati</taxon>
        <taxon>Bacteroidota</taxon>
        <taxon>Cytophagia</taxon>
        <taxon>Cytophagales</taxon>
        <taxon>Hymenobacteraceae</taxon>
        <taxon>Pontibacter</taxon>
    </lineage>
</organism>